<accession>A0ABV0MMJ8</accession>
<name>A0ABV0MMJ8_9TELE</name>
<gene>
    <name evidence="1" type="ORF">GOODEAATRI_027839</name>
</gene>
<protein>
    <submittedName>
        <fullName evidence="1">Uncharacterized protein</fullName>
    </submittedName>
</protein>
<keyword evidence="2" id="KW-1185">Reference proteome</keyword>
<comment type="caution">
    <text evidence="1">The sequence shown here is derived from an EMBL/GenBank/DDBJ whole genome shotgun (WGS) entry which is preliminary data.</text>
</comment>
<reference evidence="1 2" key="1">
    <citation type="submission" date="2021-06" db="EMBL/GenBank/DDBJ databases">
        <authorList>
            <person name="Palmer J.M."/>
        </authorList>
    </citation>
    <scope>NUCLEOTIDE SEQUENCE [LARGE SCALE GENOMIC DNA]</scope>
    <source>
        <strain evidence="1 2">GA_2019</strain>
        <tissue evidence="1">Muscle</tissue>
    </source>
</reference>
<evidence type="ECO:0000313" key="2">
    <source>
        <dbReference type="Proteomes" id="UP001476798"/>
    </source>
</evidence>
<sequence>MGLHCKHKQTHLKQHTPDLHVWIRTLAVSFYPGPVYLSCFYSQTSRTEHARHHSLCASPWVSSPAMSRAPSLLDSVPPDSRPTKPTFSFFCSVCAPGNTPPFRDFCTMTGTCTELRSYSVAAHGASRRGGGCGSIAARRWRDEEKQRREDIRAADWLISRSSSSTTPLCA</sequence>
<organism evidence="1 2">
    <name type="scientific">Goodea atripinnis</name>
    <dbReference type="NCBI Taxonomy" id="208336"/>
    <lineage>
        <taxon>Eukaryota</taxon>
        <taxon>Metazoa</taxon>
        <taxon>Chordata</taxon>
        <taxon>Craniata</taxon>
        <taxon>Vertebrata</taxon>
        <taxon>Euteleostomi</taxon>
        <taxon>Actinopterygii</taxon>
        <taxon>Neopterygii</taxon>
        <taxon>Teleostei</taxon>
        <taxon>Neoteleostei</taxon>
        <taxon>Acanthomorphata</taxon>
        <taxon>Ovalentaria</taxon>
        <taxon>Atherinomorphae</taxon>
        <taxon>Cyprinodontiformes</taxon>
        <taxon>Goodeidae</taxon>
        <taxon>Goodea</taxon>
    </lineage>
</organism>
<proteinExistence type="predicted"/>
<evidence type="ECO:0000313" key="1">
    <source>
        <dbReference type="EMBL" id="MEQ2159884.1"/>
    </source>
</evidence>
<dbReference type="Proteomes" id="UP001476798">
    <property type="component" value="Unassembled WGS sequence"/>
</dbReference>
<dbReference type="EMBL" id="JAHRIO010003718">
    <property type="protein sequence ID" value="MEQ2159884.1"/>
    <property type="molecule type" value="Genomic_DNA"/>
</dbReference>